<gene>
    <name evidence="1" type="ORF">DPMN_108820</name>
</gene>
<proteinExistence type="predicted"/>
<protein>
    <submittedName>
        <fullName evidence="1">Uncharacterized protein</fullName>
    </submittedName>
</protein>
<evidence type="ECO:0000313" key="1">
    <source>
        <dbReference type="EMBL" id="KAH3835472.1"/>
    </source>
</evidence>
<dbReference type="Proteomes" id="UP000828390">
    <property type="component" value="Unassembled WGS sequence"/>
</dbReference>
<accession>A0A9D4QME3</accession>
<dbReference type="AlphaFoldDB" id="A0A9D4QME3"/>
<sequence>MQRDKRKTTRSIQREAVVFVGELYLERVESSPPHGFSKSVLKCTGRLPVMDIKQ</sequence>
<reference evidence="1" key="2">
    <citation type="submission" date="2020-11" db="EMBL/GenBank/DDBJ databases">
        <authorList>
            <person name="McCartney M.A."/>
            <person name="Auch B."/>
            <person name="Kono T."/>
            <person name="Mallez S."/>
            <person name="Becker A."/>
            <person name="Gohl D.M."/>
            <person name="Silverstein K.A.T."/>
            <person name="Koren S."/>
            <person name="Bechman K.B."/>
            <person name="Herman A."/>
            <person name="Abrahante J.E."/>
            <person name="Garbe J."/>
        </authorList>
    </citation>
    <scope>NUCLEOTIDE SEQUENCE</scope>
    <source>
        <strain evidence="1">Duluth1</strain>
        <tissue evidence="1">Whole animal</tissue>
    </source>
</reference>
<comment type="caution">
    <text evidence="1">The sequence shown here is derived from an EMBL/GenBank/DDBJ whole genome shotgun (WGS) entry which is preliminary data.</text>
</comment>
<keyword evidence="2" id="KW-1185">Reference proteome</keyword>
<organism evidence="1 2">
    <name type="scientific">Dreissena polymorpha</name>
    <name type="common">Zebra mussel</name>
    <name type="synonym">Mytilus polymorpha</name>
    <dbReference type="NCBI Taxonomy" id="45954"/>
    <lineage>
        <taxon>Eukaryota</taxon>
        <taxon>Metazoa</taxon>
        <taxon>Spiralia</taxon>
        <taxon>Lophotrochozoa</taxon>
        <taxon>Mollusca</taxon>
        <taxon>Bivalvia</taxon>
        <taxon>Autobranchia</taxon>
        <taxon>Heteroconchia</taxon>
        <taxon>Euheterodonta</taxon>
        <taxon>Imparidentia</taxon>
        <taxon>Neoheterodontei</taxon>
        <taxon>Myida</taxon>
        <taxon>Dreissenoidea</taxon>
        <taxon>Dreissenidae</taxon>
        <taxon>Dreissena</taxon>
    </lineage>
</organism>
<reference evidence="1" key="1">
    <citation type="journal article" date="2019" name="bioRxiv">
        <title>The Genome of the Zebra Mussel, Dreissena polymorpha: A Resource for Invasive Species Research.</title>
        <authorList>
            <person name="McCartney M.A."/>
            <person name="Auch B."/>
            <person name="Kono T."/>
            <person name="Mallez S."/>
            <person name="Zhang Y."/>
            <person name="Obille A."/>
            <person name="Becker A."/>
            <person name="Abrahante J.E."/>
            <person name="Garbe J."/>
            <person name="Badalamenti J.P."/>
            <person name="Herman A."/>
            <person name="Mangelson H."/>
            <person name="Liachko I."/>
            <person name="Sullivan S."/>
            <person name="Sone E.D."/>
            <person name="Koren S."/>
            <person name="Silverstein K.A.T."/>
            <person name="Beckman K.B."/>
            <person name="Gohl D.M."/>
        </authorList>
    </citation>
    <scope>NUCLEOTIDE SEQUENCE</scope>
    <source>
        <strain evidence="1">Duluth1</strain>
        <tissue evidence="1">Whole animal</tissue>
    </source>
</reference>
<evidence type="ECO:0000313" key="2">
    <source>
        <dbReference type="Proteomes" id="UP000828390"/>
    </source>
</evidence>
<dbReference type="EMBL" id="JAIWYP010000004">
    <property type="protein sequence ID" value="KAH3835472.1"/>
    <property type="molecule type" value="Genomic_DNA"/>
</dbReference>
<name>A0A9D4QME3_DREPO</name>